<dbReference type="EMBL" id="LVHF01000012">
    <property type="protein sequence ID" value="OAN17692.1"/>
    <property type="molecule type" value="Genomic_DNA"/>
</dbReference>
<dbReference type="Gene3D" id="1.10.150.20">
    <property type="entry name" value="5' to 3' exonuclease, C-terminal subdomain"/>
    <property type="match status" value="1"/>
</dbReference>
<dbReference type="AlphaFoldDB" id="A0A178KMA3"/>
<dbReference type="RefSeq" id="WP_068326838.1">
    <property type="nucleotide sequence ID" value="NZ_LVHF01000012.1"/>
</dbReference>
<proteinExistence type="predicted"/>
<comment type="caution">
    <text evidence="3">The sequence shown here is derived from an EMBL/GenBank/DDBJ whole genome shotgun (WGS) entry which is preliminary data.</text>
</comment>
<dbReference type="Pfam" id="PF04994">
    <property type="entry name" value="TfoX_C"/>
    <property type="match status" value="1"/>
</dbReference>
<dbReference type="Proteomes" id="UP000078503">
    <property type="component" value="Unassembled WGS sequence"/>
</dbReference>
<dbReference type="PANTHER" id="PTHR36121:SF1">
    <property type="entry name" value="PROTEIN SXY"/>
    <property type="match status" value="1"/>
</dbReference>
<evidence type="ECO:0000259" key="2">
    <source>
        <dbReference type="Pfam" id="PF04994"/>
    </source>
</evidence>
<dbReference type="InterPro" id="IPR007076">
    <property type="entry name" value="TfoX_N"/>
</dbReference>
<dbReference type="GO" id="GO:0030420">
    <property type="term" value="P:establishment of competence for transformation"/>
    <property type="evidence" value="ECO:0007669"/>
    <property type="project" value="InterPro"/>
</dbReference>
<organism evidence="3 4">
    <name type="scientific">Photobacterium jeanii</name>
    <dbReference type="NCBI Taxonomy" id="858640"/>
    <lineage>
        <taxon>Bacteria</taxon>
        <taxon>Pseudomonadati</taxon>
        <taxon>Pseudomonadota</taxon>
        <taxon>Gammaproteobacteria</taxon>
        <taxon>Vibrionales</taxon>
        <taxon>Vibrionaceae</taxon>
        <taxon>Photobacterium</taxon>
    </lineage>
</organism>
<dbReference type="InterPro" id="IPR047525">
    <property type="entry name" value="TfoX-like"/>
</dbReference>
<dbReference type="PANTHER" id="PTHR36121">
    <property type="entry name" value="PROTEIN SXY"/>
    <property type="match status" value="1"/>
</dbReference>
<dbReference type="SUPFAM" id="SSF159894">
    <property type="entry name" value="YgaC/TfoX-N like"/>
    <property type="match status" value="1"/>
</dbReference>
<protein>
    <submittedName>
        <fullName evidence="3">DNA transformation protein</fullName>
    </submittedName>
</protein>
<dbReference type="OrthoDB" id="4225809at2"/>
<feature type="domain" description="TfoX N-terminal" evidence="1">
    <location>
        <begin position="12"/>
        <end position="102"/>
    </location>
</feature>
<sequence length="196" mass="22016">MDKPILKETLKLFDCFGSVKSRSMFGGFGIFAGETMFALVVKNRLHLRANADNIETFKAANLEPYVYEKRGFPVVTKHFAIPECWWDTPEVILNHAKGSLEGAKTDKETKKSVGPSRIKDLPNLRLANERMLKKAGIETVDKLMEVGALDAYKALQDTHDNNLNIELLWALEGAISGKHWSVVTETRRGELLNQLS</sequence>
<dbReference type="STRING" id="858640.A3K86_01865"/>
<dbReference type="InterPro" id="IPR026256">
    <property type="entry name" value="TfoX-like_gammaprotbact"/>
</dbReference>
<evidence type="ECO:0000313" key="3">
    <source>
        <dbReference type="EMBL" id="OAN17692.1"/>
    </source>
</evidence>
<dbReference type="Gene3D" id="3.30.1460.30">
    <property type="entry name" value="YgaC/TfoX-N like chaperone"/>
    <property type="match status" value="1"/>
</dbReference>
<keyword evidence="4" id="KW-1185">Reference proteome</keyword>
<name>A0A178KMA3_9GAMM</name>
<dbReference type="PIRSF" id="PIRSF028788">
    <property type="entry name" value="TfoX_Sxy"/>
    <property type="match status" value="1"/>
</dbReference>
<evidence type="ECO:0000313" key="4">
    <source>
        <dbReference type="Proteomes" id="UP000078503"/>
    </source>
</evidence>
<feature type="domain" description="TfoX C-terminal" evidence="2">
    <location>
        <begin position="116"/>
        <end position="195"/>
    </location>
</feature>
<reference evidence="3 4" key="1">
    <citation type="submission" date="2016-03" db="EMBL/GenBank/DDBJ databases">
        <title>Photobacterium proteolyticum sp. nov. a protease producing bacterium isolated from ocean sediments of Laizhou Bay.</title>
        <authorList>
            <person name="Li Y."/>
        </authorList>
    </citation>
    <scope>NUCLEOTIDE SEQUENCE [LARGE SCALE GENOMIC DNA]</scope>
    <source>
        <strain evidence="3 4">R-40508</strain>
    </source>
</reference>
<evidence type="ECO:0000259" key="1">
    <source>
        <dbReference type="Pfam" id="PF04993"/>
    </source>
</evidence>
<dbReference type="InterPro" id="IPR007077">
    <property type="entry name" value="TfoX_C"/>
</dbReference>
<dbReference type="Pfam" id="PF04993">
    <property type="entry name" value="TfoX_N"/>
    <property type="match status" value="1"/>
</dbReference>
<accession>A0A178KMA3</accession>
<gene>
    <name evidence="3" type="ORF">A3K86_01865</name>
</gene>